<dbReference type="OMA" id="PFECREE"/>
<dbReference type="Proteomes" id="UP000318571">
    <property type="component" value="Chromosome 10"/>
</dbReference>
<dbReference type="STRING" id="6832.A0A553NCW2"/>
<evidence type="ECO:0000256" key="1">
    <source>
        <dbReference type="SAM" id="MobiDB-lite"/>
    </source>
</evidence>
<name>A0A553NCW2_TIGCA</name>
<evidence type="ECO:0000313" key="3">
    <source>
        <dbReference type="Proteomes" id="UP000318571"/>
    </source>
</evidence>
<sequence>MFSSFRLSSNESASTVDWGGVEYEARSREVGGVLVGGKRPSTSRLGERASKRARTRDWLRCYAQPVLLGRKIDANRKIAPEIERLPLEPHCYELVFDPYDPTRDPSEHVLPPLPVARTSGPVTPKTAAPPNPITPQTASKAPIATPPPSLPPVVNTPAAVPNGTPIIRRLVKSTHGKSPNSHPPIVTKAPETALVRLASGKLMRVPMEFLQRHQPQLLQAKRTVISSTAAAAASSVLPNGTLMTSTPNGAVIMTTSTTTTTTPNASTGMPGYSSAVRSNPPPNNTLSRVLERISPNPAVVRPTLPNTPLIHPSTPTTSRVLTVSTTSSFSSSASPSTTGTTTLPANVLSFLQQNGAALTAGGGSRVIRIKAYQSPTGANPVLLSGNGLQSSPQGVAKLSDRLNVITPVVSSIGGTLATVTMTPTNSMVTTLPATRHSYVLQPNSPVRLRTTTDSLALAKPIPISQLSQAQTQDGQRLSAALNHAVAGSGASVASPKDKVIVLGTPLQNGSAHQRPRVVGGSGLHVTPVMSESQKAMLAQNVAGSSTSPKTVLIKTANGLTQGNLVMSHPIQTLGPNSDANPASQFVLNQIRGGQKVLIQTSSANPLSKSVVFSSAGPSNLTLSLAAPTVIRSVAPGIVSLPNTPLTSPAHPVKVGGGPGVSPIIMGLGTNKQLGVVGLGGVSQVPQGVIKKQNEL</sequence>
<comment type="caution">
    <text evidence="2">The sequence shown here is derived from an EMBL/GenBank/DDBJ whole genome shotgun (WGS) entry which is preliminary data.</text>
</comment>
<evidence type="ECO:0000313" key="2">
    <source>
        <dbReference type="EMBL" id="TRY63292.1"/>
    </source>
</evidence>
<organism evidence="2 3">
    <name type="scientific">Tigriopus californicus</name>
    <name type="common">Marine copepod</name>
    <dbReference type="NCBI Taxonomy" id="6832"/>
    <lineage>
        <taxon>Eukaryota</taxon>
        <taxon>Metazoa</taxon>
        <taxon>Ecdysozoa</taxon>
        <taxon>Arthropoda</taxon>
        <taxon>Crustacea</taxon>
        <taxon>Multicrustacea</taxon>
        <taxon>Hexanauplia</taxon>
        <taxon>Copepoda</taxon>
        <taxon>Harpacticoida</taxon>
        <taxon>Harpacticidae</taxon>
        <taxon>Tigriopus</taxon>
    </lineage>
</organism>
<gene>
    <name evidence="2" type="ORF">TCAL_10321</name>
</gene>
<keyword evidence="3" id="KW-1185">Reference proteome</keyword>
<protein>
    <submittedName>
        <fullName evidence="2">Uncharacterized protein</fullName>
    </submittedName>
</protein>
<feature type="region of interest" description="Disordered" evidence="1">
    <location>
        <begin position="117"/>
        <end position="147"/>
    </location>
</feature>
<dbReference type="EMBL" id="VCGU01000458">
    <property type="protein sequence ID" value="TRY63292.1"/>
    <property type="molecule type" value="Genomic_DNA"/>
</dbReference>
<proteinExistence type="predicted"/>
<reference evidence="2 3" key="1">
    <citation type="journal article" date="2018" name="Nat. Ecol. Evol.">
        <title>Genomic signatures of mitonuclear coevolution across populations of Tigriopus californicus.</title>
        <authorList>
            <person name="Barreto F.S."/>
            <person name="Watson E.T."/>
            <person name="Lima T.G."/>
            <person name="Willett C.S."/>
            <person name="Edmands S."/>
            <person name="Li W."/>
            <person name="Burton R.S."/>
        </authorList>
    </citation>
    <scope>NUCLEOTIDE SEQUENCE [LARGE SCALE GENOMIC DNA]</scope>
    <source>
        <strain evidence="2 3">San Diego</strain>
    </source>
</reference>
<dbReference type="AlphaFoldDB" id="A0A553NCW2"/>
<accession>A0A553NCW2</accession>
<feature type="region of interest" description="Disordered" evidence="1">
    <location>
        <begin position="298"/>
        <end position="317"/>
    </location>
</feature>